<dbReference type="Proteomes" id="UP000789396">
    <property type="component" value="Unassembled WGS sequence"/>
</dbReference>
<organism evidence="2 3">
    <name type="scientific">Racocetra fulgida</name>
    <dbReference type="NCBI Taxonomy" id="60492"/>
    <lineage>
        <taxon>Eukaryota</taxon>
        <taxon>Fungi</taxon>
        <taxon>Fungi incertae sedis</taxon>
        <taxon>Mucoromycota</taxon>
        <taxon>Glomeromycotina</taxon>
        <taxon>Glomeromycetes</taxon>
        <taxon>Diversisporales</taxon>
        <taxon>Gigasporaceae</taxon>
        <taxon>Racocetra</taxon>
    </lineage>
</organism>
<evidence type="ECO:0000313" key="2">
    <source>
        <dbReference type="EMBL" id="CAG8733992.1"/>
    </source>
</evidence>
<feature type="non-terminal residue" evidence="2">
    <location>
        <position position="1"/>
    </location>
</feature>
<accession>A0A9N9IEQ5</accession>
<sequence>IEWIHYEQNCIVVSRISPLDASNQYCNIRYLERKTAISGILVFGLQLYEELTKAMPKKNQPICIKPLSDLSNSSHRNKIKKAEKKKKIWHLVDNSKLKELVLEAGEQPWLIKFEEDRQLEEKKAQKIVQIMDEFNISRRGYRALTTTSPDLPKEWLVSKEKNNVNETMQNHIPLLLFVINANSDSDSASDSDSERDSDSESDSNSGSDLDSEVIATTLEKERHYTISLFSGTENYTSLKTALEPIRHELQDLHKN</sequence>
<dbReference type="EMBL" id="CAJVPZ010029350">
    <property type="protein sequence ID" value="CAG8733992.1"/>
    <property type="molecule type" value="Genomic_DNA"/>
</dbReference>
<keyword evidence="3" id="KW-1185">Reference proteome</keyword>
<gene>
    <name evidence="2" type="ORF">RFULGI_LOCUS12358</name>
</gene>
<reference evidence="2" key="1">
    <citation type="submission" date="2021-06" db="EMBL/GenBank/DDBJ databases">
        <authorList>
            <person name="Kallberg Y."/>
            <person name="Tangrot J."/>
            <person name="Rosling A."/>
        </authorList>
    </citation>
    <scope>NUCLEOTIDE SEQUENCE</scope>
    <source>
        <strain evidence="2">IN212</strain>
    </source>
</reference>
<evidence type="ECO:0000256" key="1">
    <source>
        <dbReference type="SAM" id="MobiDB-lite"/>
    </source>
</evidence>
<feature type="non-terminal residue" evidence="2">
    <location>
        <position position="255"/>
    </location>
</feature>
<comment type="caution">
    <text evidence="2">The sequence shown here is derived from an EMBL/GenBank/DDBJ whole genome shotgun (WGS) entry which is preliminary data.</text>
</comment>
<name>A0A9N9IEQ5_9GLOM</name>
<evidence type="ECO:0000313" key="3">
    <source>
        <dbReference type="Proteomes" id="UP000789396"/>
    </source>
</evidence>
<protein>
    <submittedName>
        <fullName evidence="2">13589_t:CDS:1</fullName>
    </submittedName>
</protein>
<proteinExistence type="predicted"/>
<feature type="region of interest" description="Disordered" evidence="1">
    <location>
        <begin position="185"/>
        <end position="211"/>
    </location>
</feature>
<dbReference type="OrthoDB" id="2430980at2759"/>
<dbReference type="AlphaFoldDB" id="A0A9N9IEQ5"/>